<feature type="domain" description="JAB" evidence="6">
    <location>
        <begin position="26"/>
        <end position="147"/>
    </location>
</feature>
<organism evidence="7 8">
    <name type="scientific">Clostridium magnum DSM 2767</name>
    <dbReference type="NCBI Taxonomy" id="1121326"/>
    <lineage>
        <taxon>Bacteria</taxon>
        <taxon>Bacillati</taxon>
        <taxon>Bacillota</taxon>
        <taxon>Clostridia</taxon>
        <taxon>Eubacteriales</taxon>
        <taxon>Clostridiaceae</taxon>
        <taxon>Clostridium</taxon>
    </lineage>
</organism>
<comment type="caution">
    <text evidence="7">The sequence shown here is derived from an EMBL/GenBank/DDBJ whole genome shotgun (WGS) entry which is preliminary data.</text>
</comment>
<evidence type="ECO:0000313" key="7">
    <source>
        <dbReference type="EMBL" id="KZL92818.1"/>
    </source>
</evidence>
<accession>A0A161X064</accession>
<evidence type="ECO:0000313" key="8">
    <source>
        <dbReference type="Proteomes" id="UP000076603"/>
    </source>
</evidence>
<proteinExistence type="predicted"/>
<sequence length="172" mass="20132">MAIEIANRCIKMKLPNGKVVDILPEVFQEISKWIQNDDYAPEGGGFILGYKHERTGNISLEYVTYPQPLDICSRIHFKIKDPIHKLFLLKARVRKSFYMGVWHTHPQTIPNPSIVDWDDWNDTLIKDRTASKYMFFLIAGTKSIRIWVGDFETKHIVEIFECEKDGDLYKKI</sequence>
<keyword evidence="4" id="KW-0862">Zinc</keyword>
<keyword evidence="3" id="KW-0378">Hydrolase</keyword>
<evidence type="ECO:0000256" key="3">
    <source>
        <dbReference type="ARBA" id="ARBA00022801"/>
    </source>
</evidence>
<protein>
    <recommendedName>
        <fullName evidence="6">JAB domain-containing protein</fullName>
    </recommendedName>
</protein>
<evidence type="ECO:0000256" key="1">
    <source>
        <dbReference type="ARBA" id="ARBA00022670"/>
    </source>
</evidence>
<dbReference type="GO" id="GO:0006508">
    <property type="term" value="P:proteolysis"/>
    <property type="evidence" value="ECO:0007669"/>
    <property type="project" value="UniProtKB-KW"/>
</dbReference>
<dbReference type="AlphaFoldDB" id="A0A161X064"/>
<dbReference type="PATRIC" id="fig|1121326.3.peg.2640"/>
<dbReference type="Gene3D" id="3.40.140.10">
    <property type="entry name" value="Cytidine Deaminase, domain 2"/>
    <property type="match status" value="1"/>
</dbReference>
<reference evidence="7 8" key="1">
    <citation type="submission" date="2016-04" db="EMBL/GenBank/DDBJ databases">
        <title>Genome sequence of Clostridium magnum DSM 2767.</title>
        <authorList>
            <person name="Poehlein A."/>
            <person name="Uhlig R."/>
            <person name="Fischer R."/>
            <person name="Bahl H."/>
            <person name="Daniel R."/>
        </authorList>
    </citation>
    <scope>NUCLEOTIDE SEQUENCE [LARGE SCALE GENOMIC DNA]</scope>
    <source>
        <strain evidence="7 8">DSM 2767</strain>
    </source>
</reference>
<dbReference type="STRING" id="1121326.CLMAG_26320"/>
<dbReference type="InterPro" id="IPR028090">
    <property type="entry name" value="JAB_dom_prok"/>
</dbReference>
<dbReference type="Proteomes" id="UP000076603">
    <property type="component" value="Unassembled WGS sequence"/>
</dbReference>
<dbReference type="SUPFAM" id="SSF102712">
    <property type="entry name" value="JAB1/MPN domain"/>
    <property type="match status" value="1"/>
</dbReference>
<dbReference type="RefSeq" id="WP_066622560.1">
    <property type="nucleotide sequence ID" value="NZ_FQXL01000025.1"/>
</dbReference>
<keyword evidence="8" id="KW-1185">Reference proteome</keyword>
<dbReference type="OrthoDB" id="517279at2"/>
<dbReference type="EMBL" id="LWAE01000002">
    <property type="protein sequence ID" value="KZL92818.1"/>
    <property type="molecule type" value="Genomic_DNA"/>
</dbReference>
<keyword evidence="2" id="KW-0479">Metal-binding</keyword>
<dbReference type="GO" id="GO:0046872">
    <property type="term" value="F:metal ion binding"/>
    <property type="evidence" value="ECO:0007669"/>
    <property type="project" value="UniProtKB-KW"/>
</dbReference>
<dbReference type="Pfam" id="PF14464">
    <property type="entry name" value="Prok-JAB"/>
    <property type="match status" value="1"/>
</dbReference>
<evidence type="ECO:0000256" key="2">
    <source>
        <dbReference type="ARBA" id="ARBA00022723"/>
    </source>
</evidence>
<gene>
    <name evidence="7" type="ORF">CLMAG_26320</name>
</gene>
<dbReference type="GO" id="GO:0008237">
    <property type="term" value="F:metallopeptidase activity"/>
    <property type="evidence" value="ECO:0007669"/>
    <property type="project" value="UniProtKB-KW"/>
</dbReference>
<name>A0A161X064_9CLOT</name>
<evidence type="ECO:0000256" key="4">
    <source>
        <dbReference type="ARBA" id="ARBA00022833"/>
    </source>
</evidence>
<evidence type="ECO:0000256" key="5">
    <source>
        <dbReference type="ARBA" id="ARBA00023049"/>
    </source>
</evidence>
<evidence type="ECO:0000259" key="6">
    <source>
        <dbReference type="Pfam" id="PF14464"/>
    </source>
</evidence>
<keyword evidence="5" id="KW-0482">Metalloprotease</keyword>
<keyword evidence="1" id="KW-0645">Protease</keyword>